<feature type="compositionally biased region" description="Basic and acidic residues" evidence="3">
    <location>
        <begin position="26"/>
        <end position="37"/>
    </location>
</feature>
<evidence type="ECO:0000256" key="3">
    <source>
        <dbReference type="SAM" id="MobiDB-lite"/>
    </source>
</evidence>
<comment type="caution">
    <text evidence="5">The sequence shown here is derived from an EMBL/GenBank/DDBJ whole genome shotgun (WGS) entry which is preliminary data.</text>
</comment>
<organism evidence="5 6">
    <name type="scientific">Wenjunlia vitaminophila</name>
    <name type="common">Streptomyces vitaminophilus</name>
    <dbReference type="NCBI Taxonomy" id="76728"/>
    <lineage>
        <taxon>Bacteria</taxon>
        <taxon>Bacillati</taxon>
        <taxon>Actinomycetota</taxon>
        <taxon>Actinomycetes</taxon>
        <taxon>Kitasatosporales</taxon>
        <taxon>Streptomycetaceae</taxon>
        <taxon>Wenjunlia</taxon>
    </lineage>
</organism>
<dbReference type="eggNOG" id="COG1879">
    <property type="taxonomic scope" value="Bacteria"/>
</dbReference>
<feature type="domain" description="Periplasmic binding protein" evidence="4">
    <location>
        <begin position="64"/>
        <end position="317"/>
    </location>
</feature>
<comment type="similarity">
    <text evidence="2">Belongs to the bacterial solute-binding protein 2 family.</text>
</comment>
<dbReference type="AlphaFoldDB" id="A0A0T6LYV3"/>
<dbReference type="Proteomes" id="UP000050867">
    <property type="component" value="Unassembled WGS sequence"/>
</dbReference>
<feature type="region of interest" description="Disordered" evidence="3">
    <location>
        <begin position="18"/>
        <end position="37"/>
    </location>
</feature>
<dbReference type="GO" id="GO:0030288">
    <property type="term" value="C:outer membrane-bounded periplasmic space"/>
    <property type="evidence" value="ECO:0007669"/>
    <property type="project" value="TreeGrafter"/>
</dbReference>
<evidence type="ECO:0000313" key="5">
    <source>
        <dbReference type="EMBL" id="KRV51294.1"/>
    </source>
</evidence>
<dbReference type="Gene3D" id="3.40.50.2300">
    <property type="match status" value="2"/>
</dbReference>
<dbReference type="Pfam" id="PF13407">
    <property type="entry name" value="Peripla_BP_4"/>
    <property type="match status" value="1"/>
</dbReference>
<dbReference type="CDD" id="cd06305">
    <property type="entry name" value="PBP1_methylthioribose_binding-like"/>
    <property type="match status" value="1"/>
</dbReference>
<proteinExistence type="inferred from homology"/>
<protein>
    <recommendedName>
        <fullName evidence="4">Periplasmic binding protein domain-containing protein</fullName>
    </recommendedName>
</protein>
<evidence type="ECO:0000259" key="4">
    <source>
        <dbReference type="Pfam" id="PF13407"/>
    </source>
</evidence>
<dbReference type="PANTHER" id="PTHR30036">
    <property type="entry name" value="D-XYLOSE-BINDING PERIPLASMIC PROTEIN"/>
    <property type="match status" value="1"/>
</dbReference>
<keyword evidence="6" id="KW-1185">Reference proteome</keyword>
<dbReference type="EMBL" id="LLZU01000001">
    <property type="protein sequence ID" value="KRV51294.1"/>
    <property type="molecule type" value="Genomic_DNA"/>
</dbReference>
<dbReference type="InterPro" id="IPR025997">
    <property type="entry name" value="SBP_2_dom"/>
</dbReference>
<dbReference type="PANTHER" id="PTHR30036:SF7">
    <property type="entry name" value="ABC TRANSPORTER PERIPLASMIC-BINDING PROTEIN YPHF"/>
    <property type="match status" value="1"/>
</dbReference>
<dbReference type="SUPFAM" id="SSF53822">
    <property type="entry name" value="Periplasmic binding protein-like I"/>
    <property type="match status" value="1"/>
</dbReference>
<dbReference type="GO" id="GO:0030246">
    <property type="term" value="F:carbohydrate binding"/>
    <property type="evidence" value="ECO:0007669"/>
    <property type="project" value="TreeGrafter"/>
</dbReference>
<evidence type="ECO:0000256" key="1">
    <source>
        <dbReference type="ARBA" id="ARBA00004196"/>
    </source>
</evidence>
<reference evidence="5 6" key="1">
    <citation type="submission" date="2015-10" db="EMBL/GenBank/DDBJ databases">
        <title>Draft genome sequence of pyrrolomycin-producing Streptomyces vitaminophilus.</title>
        <authorList>
            <person name="Graham D.E."/>
            <person name="Mahan K.M."/>
            <person name="Klingeman D.M."/>
            <person name="Hettich R.L."/>
            <person name="Parry R.J."/>
        </authorList>
    </citation>
    <scope>NUCLEOTIDE SEQUENCE [LARGE SCALE GENOMIC DNA]</scope>
    <source>
        <strain evidence="5 6">ATCC 31673</strain>
    </source>
</reference>
<comment type="subcellular location">
    <subcellularLocation>
        <location evidence="1">Cell envelope</location>
    </subcellularLocation>
</comment>
<dbReference type="InterPro" id="IPR028082">
    <property type="entry name" value="Peripla_BP_I"/>
</dbReference>
<dbReference type="InterPro" id="IPR050555">
    <property type="entry name" value="Bact_Solute-Bind_Prot2"/>
</dbReference>
<dbReference type="STRING" id="76728.AQ490_00535"/>
<evidence type="ECO:0000256" key="2">
    <source>
        <dbReference type="ARBA" id="ARBA00007639"/>
    </source>
</evidence>
<evidence type="ECO:0000313" key="6">
    <source>
        <dbReference type="Proteomes" id="UP000050867"/>
    </source>
</evidence>
<accession>A0A0T6LYV3</accession>
<sequence>MFAISTVLIAATALGACSQDTDNDSDTAKKGSEKKSQSCDRILNNDYMLPQAKPAEFKKGFTVALVRQSGVGDYFEQWGNGATKQIEAAGGKVKVYDARGNNSTQVSQFGQAISSKPDVIIVDHGLADSVNPKIDEAIDKGIPVVVYDVDIANCDATYISQNDESIAEEILGYLKKENPDGGKIAYVNVSGIAPLDSRNKVYQEFLKGNPEFKQVAHFGKYTESVAADTATEGAAALSAAKDTTIAFAAYDELAKGTLIALRQQGLSDKVKVYGVDISTADIQLMIKSGSPWRATAATDPANVGAVVARAAIGKAAGADLPDKMTIPATLITQDQLVDKNVENMDDLRKALPELSTPDYLGAPWIPEITPGQ</sequence>
<gene>
    <name evidence="5" type="ORF">AQ490_00535</name>
</gene>
<name>A0A0T6LYV3_WENVI</name>